<accession>A0ABX2EVR1</accession>
<dbReference type="InterPro" id="IPR013216">
    <property type="entry name" value="Methyltransf_11"/>
</dbReference>
<name>A0ABX2EVR1_9PSEU</name>
<feature type="domain" description="Methyltransferase type 11" evidence="1">
    <location>
        <begin position="38"/>
        <end position="132"/>
    </location>
</feature>
<dbReference type="Pfam" id="PF08241">
    <property type="entry name" value="Methyltransf_11"/>
    <property type="match status" value="1"/>
</dbReference>
<organism evidence="2 3">
    <name type="scientific">Kibdelosporangium persicum</name>
    <dbReference type="NCBI Taxonomy" id="2698649"/>
    <lineage>
        <taxon>Bacteria</taxon>
        <taxon>Bacillati</taxon>
        <taxon>Actinomycetota</taxon>
        <taxon>Actinomycetes</taxon>
        <taxon>Pseudonocardiales</taxon>
        <taxon>Pseudonocardiaceae</taxon>
        <taxon>Kibdelosporangium</taxon>
    </lineage>
</organism>
<dbReference type="PANTHER" id="PTHR45036:SF1">
    <property type="entry name" value="METHYLTRANSFERASE LIKE 7A"/>
    <property type="match status" value="1"/>
</dbReference>
<evidence type="ECO:0000259" key="1">
    <source>
        <dbReference type="Pfam" id="PF08241"/>
    </source>
</evidence>
<dbReference type="InterPro" id="IPR029063">
    <property type="entry name" value="SAM-dependent_MTases_sf"/>
</dbReference>
<sequence length="202" mass="22351">MKESFFAAVYDPFLWLGERRGMRARRADLLREARGRVLEIGAGTGLNVPHYTSEVSELILTEPVAPMYERLRGRAAGRTGVVVRQATGEELPVPDDSVDTVVSTLVLCTVPDVEAVLDEIARVLRPGGVFLFCEHVLAQDTKAARGQRRIAPHWAKFAGGCHTDRDTATALAGRFEIKRMQDERWRGMPSWVRPLITGVAVA</sequence>
<evidence type="ECO:0000313" key="2">
    <source>
        <dbReference type="EMBL" id="NRN63113.1"/>
    </source>
</evidence>
<gene>
    <name evidence="2" type="ORF">GC106_3140</name>
</gene>
<reference evidence="2 3" key="1">
    <citation type="submission" date="2020-01" db="EMBL/GenBank/DDBJ databases">
        <title>Kibdelosporangium persica a novel Actinomycetes from a hot desert in Iran.</title>
        <authorList>
            <person name="Safaei N."/>
            <person name="Zaburannyi N."/>
            <person name="Mueller R."/>
            <person name="Wink J."/>
        </authorList>
    </citation>
    <scope>NUCLEOTIDE SEQUENCE [LARGE SCALE GENOMIC DNA]</scope>
    <source>
        <strain evidence="2 3">4NS15</strain>
    </source>
</reference>
<keyword evidence="2" id="KW-0808">Transferase</keyword>
<dbReference type="Gene3D" id="3.40.50.150">
    <property type="entry name" value="Vaccinia Virus protein VP39"/>
    <property type="match status" value="1"/>
</dbReference>
<dbReference type="GO" id="GO:0032259">
    <property type="term" value="P:methylation"/>
    <property type="evidence" value="ECO:0007669"/>
    <property type="project" value="UniProtKB-KW"/>
</dbReference>
<evidence type="ECO:0000313" key="3">
    <source>
        <dbReference type="Proteomes" id="UP000763557"/>
    </source>
</evidence>
<dbReference type="InterPro" id="IPR052356">
    <property type="entry name" value="Thiol_S-MT"/>
</dbReference>
<dbReference type="GO" id="GO:0008168">
    <property type="term" value="F:methyltransferase activity"/>
    <property type="evidence" value="ECO:0007669"/>
    <property type="project" value="UniProtKB-KW"/>
</dbReference>
<dbReference type="SUPFAM" id="SSF53335">
    <property type="entry name" value="S-adenosyl-L-methionine-dependent methyltransferases"/>
    <property type="match status" value="1"/>
</dbReference>
<proteinExistence type="predicted"/>
<comment type="caution">
    <text evidence="2">The sequence shown here is derived from an EMBL/GenBank/DDBJ whole genome shotgun (WGS) entry which is preliminary data.</text>
</comment>
<dbReference type="CDD" id="cd02440">
    <property type="entry name" value="AdoMet_MTases"/>
    <property type="match status" value="1"/>
</dbReference>
<keyword evidence="2" id="KW-0489">Methyltransferase</keyword>
<dbReference type="PANTHER" id="PTHR45036">
    <property type="entry name" value="METHYLTRANSFERASE LIKE 7B"/>
    <property type="match status" value="1"/>
</dbReference>
<protein>
    <submittedName>
        <fullName evidence="2">Class I SAM-dependent methyltransferase</fullName>
    </submittedName>
</protein>
<keyword evidence="3" id="KW-1185">Reference proteome</keyword>
<dbReference type="RefSeq" id="WP_173123550.1">
    <property type="nucleotide sequence ID" value="NZ_CBCSGW010000039.1"/>
</dbReference>
<dbReference type="EMBL" id="JAAATY010000001">
    <property type="protein sequence ID" value="NRN63113.1"/>
    <property type="molecule type" value="Genomic_DNA"/>
</dbReference>
<dbReference type="Proteomes" id="UP000763557">
    <property type="component" value="Unassembled WGS sequence"/>
</dbReference>